<comment type="caution">
    <text evidence="1">The sequence shown here is derived from an EMBL/GenBank/DDBJ whole genome shotgun (WGS) entry which is preliminary data.</text>
</comment>
<reference evidence="1" key="1">
    <citation type="submission" date="2016-11" db="EMBL/GenBank/DDBJ databases">
        <title>The genome of Nicotiana attenuata.</title>
        <authorList>
            <person name="Xu S."/>
            <person name="Brockmoeller T."/>
            <person name="Gaquerel E."/>
            <person name="Navarro A."/>
            <person name="Kuhl H."/>
            <person name="Gase K."/>
            <person name="Ling Z."/>
            <person name="Zhou W."/>
            <person name="Kreitzer C."/>
            <person name="Stanke M."/>
            <person name="Tang H."/>
            <person name="Lyons E."/>
            <person name="Pandey P."/>
            <person name="Pandey S.P."/>
            <person name="Timmermann B."/>
            <person name="Baldwin I.T."/>
        </authorList>
    </citation>
    <scope>NUCLEOTIDE SEQUENCE [LARGE SCALE GENOMIC DNA]</scope>
    <source>
        <strain evidence="1">UT</strain>
    </source>
</reference>
<protein>
    <submittedName>
        <fullName evidence="1">U-box domain-containing protein 33</fullName>
    </submittedName>
</protein>
<gene>
    <name evidence="1" type="primary">PUB33_2</name>
    <name evidence="1" type="ORF">A4A49_03478</name>
</gene>
<dbReference type="AlphaFoldDB" id="A0A1J6ICR4"/>
<dbReference type="SMR" id="A0A1J6ICR4"/>
<dbReference type="Gramene" id="OIT02188">
    <property type="protein sequence ID" value="OIT02188"/>
    <property type="gene ID" value="A4A49_03478"/>
</dbReference>
<dbReference type="GeneID" id="109226961"/>
<evidence type="ECO:0000313" key="2">
    <source>
        <dbReference type="Proteomes" id="UP000187609"/>
    </source>
</evidence>
<accession>A0A1J6ICR4</accession>
<evidence type="ECO:0000313" key="1">
    <source>
        <dbReference type="EMBL" id="OIT02188.1"/>
    </source>
</evidence>
<dbReference type="Proteomes" id="UP000187609">
    <property type="component" value="Unassembled WGS sequence"/>
</dbReference>
<sequence length="216" mass="24345">MSGEIEEIEEDINSTISNIDAAEINDIYVAVGKNDLHVLQWALDYAICPEFRICLVHIFPPINYIPTPVGKLKRSQLSQEQVQIYENEENNKRKNVLEKYIRLCNDAKVPVDTMLVESNSTANALLELIPIVNITSLVVGSKQALSARRVRKGQGKGEYVKKNAPEFCEVKVVNSEEKGKNNGQVQKLKETCNPPSIARHSEMNFLECICFSGKFY</sequence>
<dbReference type="STRING" id="49451.A0A1J6ICR4"/>
<dbReference type="CDD" id="cd01989">
    <property type="entry name" value="USP_STK_Ubox_N"/>
    <property type="match status" value="1"/>
</dbReference>
<dbReference type="OMA" id="CEVTIVY"/>
<keyword evidence="2" id="KW-1185">Reference proteome</keyword>
<dbReference type="PANTHER" id="PTHR47382:SF1">
    <property type="entry name" value="USPA DOMAIN-CONTAINING PROTEIN"/>
    <property type="match status" value="1"/>
</dbReference>
<dbReference type="InterPro" id="IPR014729">
    <property type="entry name" value="Rossmann-like_a/b/a_fold"/>
</dbReference>
<dbReference type="EMBL" id="MJEQ01037188">
    <property type="protein sequence ID" value="OIT02188.1"/>
    <property type="molecule type" value="Genomic_DNA"/>
</dbReference>
<dbReference type="OrthoDB" id="1898565at2759"/>
<dbReference type="PANTHER" id="PTHR47382">
    <property type="entry name" value="U-BOX DOMAIN-CONTAINING PROTEIN 52-LIKE"/>
    <property type="match status" value="1"/>
</dbReference>
<dbReference type="KEGG" id="nau:109226961"/>
<organism evidence="1 2">
    <name type="scientific">Nicotiana attenuata</name>
    <name type="common">Coyote tobacco</name>
    <dbReference type="NCBI Taxonomy" id="49451"/>
    <lineage>
        <taxon>Eukaryota</taxon>
        <taxon>Viridiplantae</taxon>
        <taxon>Streptophyta</taxon>
        <taxon>Embryophyta</taxon>
        <taxon>Tracheophyta</taxon>
        <taxon>Spermatophyta</taxon>
        <taxon>Magnoliopsida</taxon>
        <taxon>eudicotyledons</taxon>
        <taxon>Gunneridae</taxon>
        <taxon>Pentapetalae</taxon>
        <taxon>asterids</taxon>
        <taxon>lamiids</taxon>
        <taxon>Solanales</taxon>
        <taxon>Solanaceae</taxon>
        <taxon>Nicotianoideae</taxon>
        <taxon>Nicotianeae</taxon>
        <taxon>Nicotiana</taxon>
    </lineage>
</organism>
<name>A0A1J6ICR4_NICAT</name>
<dbReference type="SUPFAM" id="SSF52402">
    <property type="entry name" value="Adenine nucleotide alpha hydrolases-like"/>
    <property type="match status" value="1"/>
</dbReference>
<dbReference type="Gene3D" id="3.40.50.620">
    <property type="entry name" value="HUPs"/>
    <property type="match status" value="1"/>
</dbReference>
<proteinExistence type="predicted"/>